<dbReference type="EMBL" id="ML208338">
    <property type="protein sequence ID" value="TFK69076.1"/>
    <property type="molecule type" value="Genomic_DNA"/>
</dbReference>
<organism evidence="1 2">
    <name type="scientific">Pluteus cervinus</name>
    <dbReference type="NCBI Taxonomy" id="181527"/>
    <lineage>
        <taxon>Eukaryota</taxon>
        <taxon>Fungi</taxon>
        <taxon>Dikarya</taxon>
        <taxon>Basidiomycota</taxon>
        <taxon>Agaricomycotina</taxon>
        <taxon>Agaricomycetes</taxon>
        <taxon>Agaricomycetidae</taxon>
        <taxon>Agaricales</taxon>
        <taxon>Pluteineae</taxon>
        <taxon>Pluteaceae</taxon>
        <taxon>Pluteus</taxon>
    </lineage>
</organism>
<evidence type="ECO:0000313" key="1">
    <source>
        <dbReference type="EMBL" id="TFK69076.1"/>
    </source>
</evidence>
<evidence type="ECO:0000313" key="2">
    <source>
        <dbReference type="Proteomes" id="UP000308600"/>
    </source>
</evidence>
<dbReference type="Proteomes" id="UP000308600">
    <property type="component" value="Unassembled WGS sequence"/>
</dbReference>
<sequence>MNRPPGRINLRSGDIGAIRASINHPLLRYLRDYQTVQLSEIASHRVESAFDGVTTENPDNLKFRPCLYTRERETPTADPQELIFLMGTLEGKKKLDIDAFTQNFVIPIYPTNSYGDYRMKLIPPSPKSPAYLIAYPLARGESNPIEGRWHHRSRDPDTNQVTDTTYRVDIEELALFRNERLRKLKRFSKHTADFREHAIRQFLKQTGRPSASSRRVRGRCSAASSTASLVSMRRGAGSIRREPSQALDIISEFTQLTVSCQ</sequence>
<keyword evidence="2" id="KW-1185">Reference proteome</keyword>
<reference evidence="1 2" key="1">
    <citation type="journal article" date="2019" name="Nat. Ecol. Evol.">
        <title>Megaphylogeny resolves global patterns of mushroom evolution.</title>
        <authorList>
            <person name="Varga T."/>
            <person name="Krizsan K."/>
            <person name="Foldi C."/>
            <person name="Dima B."/>
            <person name="Sanchez-Garcia M."/>
            <person name="Sanchez-Ramirez S."/>
            <person name="Szollosi G.J."/>
            <person name="Szarkandi J.G."/>
            <person name="Papp V."/>
            <person name="Albert L."/>
            <person name="Andreopoulos W."/>
            <person name="Angelini C."/>
            <person name="Antonin V."/>
            <person name="Barry K.W."/>
            <person name="Bougher N.L."/>
            <person name="Buchanan P."/>
            <person name="Buyck B."/>
            <person name="Bense V."/>
            <person name="Catcheside P."/>
            <person name="Chovatia M."/>
            <person name="Cooper J."/>
            <person name="Damon W."/>
            <person name="Desjardin D."/>
            <person name="Finy P."/>
            <person name="Geml J."/>
            <person name="Haridas S."/>
            <person name="Hughes K."/>
            <person name="Justo A."/>
            <person name="Karasinski D."/>
            <person name="Kautmanova I."/>
            <person name="Kiss B."/>
            <person name="Kocsube S."/>
            <person name="Kotiranta H."/>
            <person name="LaButti K.M."/>
            <person name="Lechner B.E."/>
            <person name="Liimatainen K."/>
            <person name="Lipzen A."/>
            <person name="Lukacs Z."/>
            <person name="Mihaltcheva S."/>
            <person name="Morgado L.N."/>
            <person name="Niskanen T."/>
            <person name="Noordeloos M.E."/>
            <person name="Ohm R.A."/>
            <person name="Ortiz-Santana B."/>
            <person name="Ovrebo C."/>
            <person name="Racz N."/>
            <person name="Riley R."/>
            <person name="Savchenko A."/>
            <person name="Shiryaev A."/>
            <person name="Soop K."/>
            <person name="Spirin V."/>
            <person name="Szebenyi C."/>
            <person name="Tomsovsky M."/>
            <person name="Tulloss R.E."/>
            <person name="Uehling J."/>
            <person name="Grigoriev I.V."/>
            <person name="Vagvolgyi C."/>
            <person name="Papp T."/>
            <person name="Martin F.M."/>
            <person name="Miettinen O."/>
            <person name="Hibbett D.S."/>
            <person name="Nagy L.G."/>
        </authorList>
    </citation>
    <scope>NUCLEOTIDE SEQUENCE [LARGE SCALE GENOMIC DNA]</scope>
    <source>
        <strain evidence="1 2">NL-1719</strain>
    </source>
</reference>
<name>A0ACD3AUP1_9AGAR</name>
<proteinExistence type="predicted"/>
<protein>
    <submittedName>
        <fullName evidence="1">Uncharacterized protein</fullName>
    </submittedName>
</protein>
<accession>A0ACD3AUP1</accession>
<gene>
    <name evidence="1" type="ORF">BDN72DRAFT_959834</name>
</gene>